<organism evidence="2 3">
    <name type="scientific">Apostasia shenzhenica</name>
    <dbReference type="NCBI Taxonomy" id="1088818"/>
    <lineage>
        <taxon>Eukaryota</taxon>
        <taxon>Viridiplantae</taxon>
        <taxon>Streptophyta</taxon>
        <taxon>Embryophyta</taxon>
        <taxon>Tracheophyta</taxon>
        <taxon>Spermatophyta</taxon>
        <taxon>Magnoliopsida</taxon>
        <taxon>Liliopsida</taxon>
        <taxon>Asparagales</taxon>
        <taxon>Orchidaceae</taxon>
        <taxon>Apostasioideae</taxon>
        <taxon>Apostasia</taxon>
    </lineage>
</organism>
<gene>
    <name evidence="2" type="ORF">AXF42_Ash019554</name>
</gene>
<keyword evidence="3" id="KW-1185">Reference proteome</keyword>
<dbReference type="AlphaFoldDB" id="A0A2I0AV33"/>
<evidence type="ECO:0000313" key="2">
    <source>
        <dbReference type="EMBL" id="PKA59400.1"/>
    </source>
</evidence>
<evidence type="ECO:0000313" key="3">
    <source>
        <dbReference type="Proteomes" id="UP000236161"/>
    </source>
</evidence>
<sequence>MLRHRGRRAEKLSKFVGRGQLGATRRSQTAAGLERRNIGRESRTRLGSDVVERRLRRLRPRVAKCAAGNKQGPDPI</sequence>
<reference evidence="2 3" key="1">
    <citation type="journal article" date="2017" name="Nature">
        <title>The Apostasia genome and the evolution of orchids.</title>
        <authorList>
            <person name="Zhang G.Q."/>
            <person name="Liu K.W."/>
            <person name="Li Z."/>
            <person name="Lohaus R."/>
            <person name="Hsiao Y.Y."/>
            <person name="Niu S.C."/>
            <person name="Wang J.Y."/>
            <person name="Lin Y.C."/>
            <person name="Xu Q."/>
            <person name="Chen L.J."/>
            <person name="Yoshida K."/>
            <person name="Fujiwara S."/>
            <person name="Wang Z.W."/>
            <person name="Zhang Y.Q."/>
            <person name="Mitsuda N."/>
            <person name="Wang M."/>
            <person name="Liu G.H."/>
            <person name="Pecoraro L."/>
            <person name="Huang H.X."/>
            <person name="Xiao X.J."/>
            <person name="Lin M."/>
            <person name="Wu X.Y."/>
            <person name="Wu W.L."/>
            <person name="Chen Y.Y."/>
            <person name="Chang S.B."/>
            <person name="Sakamoto S."/>
            <person name="Ohme-Takagi M."/>
            <person name="Yagi M."/>
            <person name="Zeng S.J."/>
            <person name="Shen C.Y."/>
            <person name="Yeh C.M."/>
            <person name="Luo Y.B."/>
            <person name="Tsai W.C."/>
            <person name="Van de Peer Y."/>
            <person name="Liu Z.J."/>
        </authorList>
    </citation>
    <scope>NUCLEOTIDE SEQUENCE [LARGE SCALE GENOMIC DNA]</scope>
    <source>
        <strain evidence="3">cv. Shenzhen</strain>
        <tissue evidence="2">Stem</tissue>
    </source>
</reference>
<dbReference type="EMBL" id="KZ451949">
    <property type="protein sequence ID" value="PKA59400.1"/>
    <property type="molecule type" value="Genomic_DNA"/>
</dbReference>
<proteinExistence type="predicted"/>
<dbReference type="Proteomes" id="UP000236161">
    <property type="component" value="Unassembled WGS sequence"/>
</dbReference>
<name>A0A2I0AV33_9ASPA</name>
<evidence type="ECO:0000256" key="1">
    <source>
        <dbReference type="SAM" id="MobiDB-lite"/>
    </source>
</evidence>
<feature type="region of interest" description="Disordered" evidence="1">
    <location>
        <begin position="19"/>
        <end position="40"/>
    </location>
</feature>
<protein>
    <submittedName>
        <fullName evidence="2">Uncharacterized protein</fullName>
    </submittedName>
</protein>
<accession>A0A2I0AV33</accession>